<name>A0A8F5APA9_9MOLL</name>
<comment type="catalytic activity">
    <reaction evidence="15 16">
        <text>a ubiquinone + NADH + 5 H(+)(in) = a ubiquinol + NAD(+) + 4 H(+)(out)</text>
        <dbReference type="Rhea" id="RHEA:29091"/>
        <dbReference type="Rhea" id="RHEA-COMP:9565"/>
        <dbReference type="Rhea" id="RHEA-COMP:9566"/>
        <dbReference type="ChEBI" id="CHEBI:15378"/>
        <dbReference type="ChEBI" id="CHEBI:16389"/>
        <dbReference type="ChEBI" id="CHEBI:17976"/>
        <dbReference type="ChEBI" id="CHEBI:57540"/>
        <dbReference type="ChEBI" id="CHEBI:57945"/>
        <dbReference type="EC" id="7.1.1.2"/>
    </reaction>
</comment>
<proteinExistence type="inferred from homology"/>
<feature type="transmembrane region" description="Helical" evidence="16">
    <location>
        <begin position="250"/>
        <end position="272"/>
    </location>
</feature>
<geneLocation type="mitochondrion" evidence="19"/>
<comment type="function">
    <text evidence="16">Core subunit of the mitochondrial membrane respiratory chain NADH dehydrogenase (Complex I) which catalyzes electron transfer from NADH through the respiratory chain, using ubiquinone as an electron acceptor. Essential for the catalytic activity and assembly of complex I.</text>
</comment>
<evidence type="ECO:0000256" key="3">
    <source>
        <dbReference type="ARBA" id="ARBA00012944"/>
    </source>
</evidence>
<evidence type="ECO:0000256" key="12">
    <source>
        <dbReference type="ARBA" id="ARBA00023075"/>
    </source>
</evidence>
<comment type="subcellular location">
    <subcellularLocation>
        <location evidence="1 16">Mitochondrion membrane</location>
        <topology evidence="1 16">Multi-pass membrane protein</topology>
    </subcellularLocation>
</comment>
<evidence type="ECO:0000256" key="13">
    <source>
        <dbReference type="ARBA" id="ARBA00023128"/>
    </source>
</evidence>
<evidence type="ECO:0000256" key="14">
    <source>
        <dbReference type="ARBA" id="ARBA00023136"/>
    </source>
</evidence>
<feature type="transmembrane region" description="Helical" evidence="16">
    <location>
        <begin position="56"/>
        <end position="74"/>
    </location>
</feature>
<dbReference type="PRINTS" id="PR01437">
    <property type="entry name" value="NUOXDRDTASE4"/>
</dbReference>
<evidence type="ECO:0000259" key="17">
    <source>
        <dbReference type="Pfam" id="PF00361"/>
    </source>
</evidence>
<dbReference type="GO" id="GO:0031966">
    <property type="term" value="C:mitochondrial membrane"/>
    <property type="evidence" value="ECO:0007669"/>
    <property type="project" value="UniProtKB-SubCell"/>
</dbReference>
<evidence type="ECO:0000256" key="5">
    <source>
        <dbReference type="ARBA" id="ARBA00022448"/>
    </source>
</evidence>
<keyword evidence="6 16" id="KW-0679">Respiratory chain</keyword>
<sequence>MMSIIFSFIGLILMKFVLSWEIRFWYMMLMSFFSLKFLNMEVWGNVFMMYFYSDNMSGILINLTFWISGLMMLASNYSIKIMNNKSVNFSFVVILLCMLVILYFVMSNVIYFYIFFEVSLIPTLMLIIGWGYQPERLQAGMYMMLYTISASLPLLISLLMLGYMYKSFNMVLISYLNCVSVLYDVNVFWFLGVMIAFLVKLPMFSVHLWLPKAHVEAPIAGSMILAGVLLKLGGYGILRLLTVFFLNDVFVSKILMVMSLWGGVITAVICVGQSDIKSLIAYSSVGHMGVMLAGVLSKFMWGWEGGMLMMISHGFCSSGLFCLANLIYEKFKSRSLYLYGGMLNVNSIMCLWWFLFCIGNMGAPPSINLVSEIMLFCSMFMYSSVYLIIIIIMVFLGGLYNLIMFISTQHGGVMNYMNSNCINNSSEYLLLFLHFYPMLFFILNIGYLNKIFLF</sequence>
<feature type="transmembrane region" description="Helical" evidence="16">
    <location>
        <begin position="428"/>
        <end position="448"/>
    </location>
</feature>
<keyword evidence="10 16" id="KW-1133">Transmembrane helix</keyword>
<keyword evidence="9 16" id="KW-0249">Electron transport</keyword>
<feature type="domain" description="NADH:ubiquinone oxidoreductase chain 4 N-terminal" evidence="18">
    <location>
        <begin position="1"/>
        <end position="101"/>
    </location>
</feature>
<accession>A0A8F5APA9</accession>
<protein>
    <recommendedName>
        <fullName evidence="4 16">NADH-ubiquinone oxidoreductase chain 4</fullName>
        <ecNumber evidence="3 16">7.1.1.2</ecNumber>
    </recommendedName>
</protein>
<keyword evidence="7 16" id="KW-0812">Transmembrane</keyword>
<feature type="transmembrane region" description="Helical" evidence="16">
    <location>
        <begin position="279"/>
        <end position="301"/>
    </location>
</feature>
<dbReference type="PANTHER" id="PTHR43507:SF20">
    <property type="entry name" value="NADH-UBIQUINONE OXIDOREDUCTASE CHAIN 4"/>
    <property type="match status" value="1"/>
</dbReference>
<dbReference type="InterPro" id="IPR000260">
    <property type="entry name" value="NADH4_N"/>
</dbReference>
<evidence type="ECO:0000256" key="11">
    <source>
        <dbReference type="ARBA" id="ARBA00023027"/>
    </source>
</evidence>
<evidence type="ECO:0000256" key="9">
    <source>
        <dbReference type="ARBA" id="ARBA00022982"/>
    </source>
</evidence>
<dbReference type="InterPro" id="IPR001750">
    <property type="entry name" value="ND/Mrp_TM"/>
</dbReference>
<feature type="transmembrane region" description="Helical" evidence="16">
    <location>
        <begin position="217"/>
        <end position="238"/>
    </location>
</feature>
<organism evidence="19">
    <name type="scientific">Rondeletiola minor</name>
    <dbReference type="NCBI Taxonomy" id="70344"/>
    <lineage>
        <taxon>Eukaryota</taxon>
        <taxon>Metazoa</taxon>
        <taxon>Spiralia</taxon>
        <taxon>Lophotrochozoa</taxon>
        <taxon>Mollusca</taxon>
        <taxon>Cephalopoda</taxon>
        <taxon>Coleoidea</taxon>
        <taxon>Decapodiformes</taxon>
        <taxon>Sepiida</taxon>
        <taxon>Sepiolidae</taxon>
        <taxon>Sepiolinae</taxon>
        <taxon>Rondeletiola</taxon>
    </lineage>
</organism>
<keyword evidence="13 16" id="KW-0496">Mitochondrion</keyword>
<feature type="transmembrane region" description="Helical" evidence="16">
    <location>
        <begin position="86"/>
        <end position="104"/>
    </location>
</feature>
<feature type="transmembrane region" description="Helical" evidence="16">
    <location>
        <begin position="185"/>
        <end position="210"/>
    </location>
</feature>
<evidence type="ECO:0000256" key="4">
    <source>
        <dbReference type="ARBA" id="ARBA00021006"/>
    </source>
</evidence>
<feature type="transmembrane region" description="Helical" evidence="16">
    <location>
        <begin position="144"/>
        <end position="165"/>
    </location>
</feature>
<keyword evidence="12 16" id="KW-0830">Ubiquinone</keyword>
<keyword evidence="11 16" id="KW-0520">NAD</keyword>
<feature type="transmembrane region" description="Helical" evidence="16">
    <location>
        <begin position="110"/>
        <end position="132"/>
    </location>
</feature>
<dbReference type="Pfam" id="PF01059">
    <property type="entry name" value="Oxidored_q5_N"/>
    <property type="match status" value="1"/>
</dbReference>
<keyword evidence="8" id="KW-1278">Translocase</keyword>
<dbReference type="Pfam" id="PF00361">
    <property type="entry name" value="Proton_antipo_M"/>
    <property type="match status" value="1"/>
</dbReference>
<evidence type="ECO:0000256" key="15">
    <source>
        <dbReference type="ARBA" id="ARBA00049551"/>
    </source>
</evidence>
<feature type="transmembrane region" description="Helical" evidence="16">
    <location>
        <begin position="383"/>
        <end position="407"/>
    </location>
</feature>
<evidence type="ECO:0000256" key="1">
    <source>
        <dbReference type="ARBA" id="ARBA00004225"/>
    </source>
</evidence>
<evidence type="ECO:0000256" key="10">
    <source>
        <dbReference type="ARBA" id="ARBA00022989"/>
    </source>
</evidence>
<comment type="similarity">
    <text evidence="2 16">Belongs to the complex I subunit 4 family.</text>
</comment>
<keyword evidence="5 16" id="KW-0813">Transport</keyword>
<evidence type="ECO:0000259" key="18">
    <source>
        <dbReference type="Pfam" id="PF01059"/>
    </source>
</evidence>
<dbReference type="PANTHER" id="PTHR43507">
    <property type="entry name" value="NADH-UBIQUINONE OXIDOREDUCTASE CHAIN 4"/>
    <property type="match status" value="1"/>
</dbReference>
<evidence type="ECO:0000256" key="7">
    <source>
        <dbReference type="ARBA" id="ARBA00022692"/>
    </source>
</evidence>
<dbReference type="AlphaFoldDB" id="A0A8F5APA9"/>
<dbReference type="GO" id="GO:0015990">
    <property type="term" value="P:electron transport coupled proton transport"/>
    <property type="evidence" value="ECO:0007669"/>
    <property type="project" value="TreeGrafter"/>
</dbReference>
<evidence type="ECO:0000256" key="8">
    <source>
        <dbReference type="ARBA" id="ARBA00022967"/>
    </source>
</evidence>
<gene>
    <name evidence="19" type="primary">nad4</name>
</gene>
<feature type="transmembrane region" description="Helical" evidence="16">
    <location>
        <begin position="337"/>
        <end position="363"/>
    </location>
</feature>
<dbReference type="GO" id="GO:0003954">
    <property type="term" value="F:NADH dehydrogenase activity"/>
    <property type="evidence" value="ECO:0007669"/>
    <property type="project" value="TreeGrafter"/>
</dbReference>
<feature type="transmembrane region" description="Helical" evidence="16">
    <location>
        <begin position="307"/>
        <end position="328"/>
    </location>
</feature>
<dbReference type="GO" id="GO:0042773">
    <property type="term" value="P:ATP synthesis coupled electron transport"/>
    <property type="evidence" value="ECO:0007669"/>
    <property type="project" value="InterPro"/>
</dbReference>
<evidence type="ECO:0000256" key="16">
    <source>
        <dbReference type="RuleBase" id="RU003297"/>
    </source>
</evidence>
<feature type="domain" description="NADH:quinone oxidoreductase/Mrp antiporter transmembrane" evidence="17">
    <location>
        <begin position="108"/>
        <end position="395"/>
    </location>
</feature>
<evidence type="ECO:0000313" key="19">
    <source>
        <dbReference type="EMBL" id="QXI86565.1"/>
    </source>
</evidence>
<dbReference type="InterPro" id="IPR003918">
    <property type="entry name" value="NADH_UbQ_OxRdtase"/>
</dbReference>
<dbReference type="EC" id="7.1.1.2" evidence="3 16"/>
<evidence type="ECO:0000256" key="2">
    <source>
        <dbReference type="ARBA" id="ARBA00009025"/>
    </source>
</evidence>
<evidence type="ECO:0000256" key="6">
    <source>
        <dbReference type="ARBA" id="ARBA00022660"/>
    </source>
</evidence>
<dbReference type="GO" id="GO:0048039">
    <property type="term" value="F:ubiquinone binding"/>
    <property type="evidence" value="ECO:0007669"/>
    <property type="project" value="TreeGrafter"/>
</dbReference>
<dbReference type="GO" id="GO:0008137">
    <property type="term" value="F:NADH dehydrogenase (ubiquinone) activity"/>
    <property type="evidence" value="ECO:0007669"/>
    <property type="project" value="UniProtKB-UniRule"/>
</dbReference>
<keyword evidence="14 16" id="KW-0472">Membrane</keyword>
<reference evidence="19" key="1">
    <citation type="journal article" date="2021" name="Commun. Biol.">
        <title>Phylogenomics illuminates the evolution of bobtail and bottletail squid (order Sepiolida).</title>
        <authorList>
            <person name="Sanchez G."/>
            <person name="Fernandez-Alvarez F.A."/>
            <person name="Taite M."/>
            <person name="Sugimoto C."/>
            <person name="Jolly J."/>
            <person name="Simakov O."/>
            <person name="Marletaz F."/>
            <person name="Allcock L."/>
            <person name="Rokhsar D.S."/>
        </authorList>
    </citation>
    <scope>NUCLEOTIDE SEQUENCE</scope>
</reference>
<dbReference type="EMBL" id="MW478846">
    <property type="protein sequence ID" value="QXI86565.1"/>
    <property type="molecule type" value="Genomic_DNA"/>
</dbReference>